<evidence type="ECO:0000259" key="6">
    <source>
        <dbReference type="PROSITE" id="PS51296"/>
    </source>
</evidence>
<dbReference type="PANTHER" id="PTHR13847:SF274">
    <property type="entry name" value="RIESKE 2FE-2S IRON-SULFUR PROTEIN YHFW-RELATED"/>
    <property type="match status" value="1"/>
</dbReference>
<evidence type="ECO:0000313" key="8">
    <source>
        <dbReference type="Proteomes" id="UP000092971"/>
    </source>
</evidence>
<dbReference type="InterPro" id="IPR017941">
    <property type="entry name" value="Rieske_2Fe-2S"/>
</dbReference>
<dbReference type="SUPFAM" id="SSF50022">
    <property type="entry name" value="ISP domain"/>
    <property type="match status" value="1"/>
</dbReference>
<organism evidence="7 8">
    <name type="scientific">Thermoclostridium stercorarium subsp. thermolacticum DSM 2910</name>
    <dbReference type="NCBI Taxonomy" id="1121336"/>
    <lineage>
        <taxon>Bacteria</taxon>
        <taxon>Bacillati</taxon>
        <taxon>Bacillota</taxon>
        <taxon>Clostridia</taxon>
        <taxon>Eubacteriales</taxon>
        <taxon>Oscillospiraceae</taxon>
        <taxon>Thermoclostridium</taxon>
    </lineage>
</organism>
<keyword evidence="5" id="KW-1015">Disulfide bond</keyword>
<keyword evidence="3" id="KW-0408">Iron</keyword>
<dbReference type="GO" id="GO:0016020">
    <property type="term" value="C:membrane"/>
    <property type="evidence" value="ECO:0007669"/>
    <property type="project" value="InterPro"/>
</dbReference>
<protein>
    <submittedName>
        <fullName evidence="7">(2Fe-2S)-binding protein</fullName>
    </submittedName>
</protein>
<evidence type="ECO:0000256" key="1">
    <source>
        <dbReference type="ARBA" id="ARBA00022714"/>
    </source>
</evidence>
<dbReference type="PANTHER" id="PTHR13847">
    <property type="entry name" value="SARCOSINE DEHYDROGENASE-RELATED"/>
    <property type="match status" value="1"/>
</dbReference>
<dbReference type="GO" id="GO:0004497">
    <property type="term" value="F:monooxygenase activity"/>
    <property type="evidence" value="ECO:0007669"/>
    <property type="project" value="UniProtKB-ARBA"/>
</dbReference>
<dbReference type="PRINTS" id="PR00162">
    <property type="entry name" value="RIESKE"/>
</dbReference>
<keyword evidence="1" id="KW-0001">2Fe-2S</keyword>
<dbReference type="InterPro" id="IPR006076">
    <property type="entry name" value="FAD-dep_OxRdtase"/>
</dbReference>
<dbReference type="InterPro" id="IPR038010">
    <property type="entry name" value="YhfW_C"/>
</dbReference>
<evidence type="ECO:0000313" key="7">
    <source>
        <dbReference type="EMBL" id="ANW98404.1"/>
    </source>
</evidence>
<dbReference type="Proteomes" id="UP000092971">
    <property type="component" value="Chromosome"/>
</dbReference>
<dbReference type="GO" id="GO:0051537">
    <property type="term" value="F:2 iron, 2 sulfur cluster binding"/>
    <property type="evidence" value="ECO:0007669"/>
    <property type="project" value="UniProtKB-KW"/>
</dbReference>
<dbReference type="OrthoDB" id="9767869at2"/>
<feature type="domain" description="Rieske" evidence="6">
    <location>
        <begin position="424"/>
        <end position="504"/>
    </location>
</feature>
<dbReference type="Gene3D" id="2.102.10.10">
    <property type="entry name" value="Rieske [2Fe-2S] iron-sulphur domain"/>
    <property type="match status" value="1"/>
</dbReference>
<dbReference type="FunFam" id="2.102.10.10:FF:000014">
    <property type="entry name" value="Oxidoreductase, FAD dependent"/>
    <property type="match status" value="1"/>
</dbReference>
<dbReference type="Pfam" id="PF00355">
    <property type="entry name" value="Rieske"/>
    <property type="match status" value="1"/>
</dbReference>
<proteinExistence type="predicted"/>
<reference evidence="7 8" key="1">
    <citation type="submission" date="2016-02" db="EMBL/GenBank/DDBJ databases">
        <title>Comparison of Clostridium stercorarium subspecies using comparative genomics and transcriptomics.</title>
        <authorList>
            <person name="Schellenberg J."/>
            <person name="Thallinger G."/>
            <person name="Levin D.B."/>
            <person name="Zhang X."/>
            <person name="Alvare G."/>
            <person name="Fristensky B."/>
            <person name="Sparling R."/>
        </authorList>
    </citation>
    <scope>NUCLEOTIDE SEQUENCE [LARGE SCALE GENOMIC DNA]</scope>
    <source>
        <strain evidence="7 8">DSM 2910</strain>
    </source>
</reference>
<dbReference type="Pfam" id="PF01266">
    <property type="entry name" value="DAO"/>
    <property type="match status" value="1"/>
</dbReference>
<dbReference type="EMBL" id="CP014672">
    <property type="protein sequence ID" value="ANW98404.1"/>
    <property type="molecule type" value="Genomic_DNA"/>
</dbReference>
<dbReference type="GO" id="GO:0016705">
    <property type="term" value="F:oxidoreductase activity, acting on paired donors, with incorporation or reduction of molecular oxygen"/>
    <property type="evidence" value="ECO:0007669"/>
    <property type="project" value="UniProtKB-ARBA"/>
</dbReference>
<dbReference type="Gene3D" id="3.30.9.10">
    <property type="entry name" value="D-Amino Acid Oxidase, subunit A, domain 2"/>
    <property type="match status" value="1"/>
</dbReference>
<evidence type="ECO:0000256" key="4">
    <source>
        <dbReference type="ARBA" id="ARBA00023014"/>
    </source>
</evidence>
<evidence type="ECO:0000256" key="3">
    <source>
        <dbReference type="ARBA" id="ARBA00023004"/>
    </source>
</evidence>
<dbReference type="InterPro" id="IPR036188">
    <property type="entry name" value="FAD/NAD-bd_sf"/>
</dbReference>
<dbReference type="InterPro" id="IPR036922">
    <property type="entry name" value="Rieske_2Fe-2S_sf"/>
</dbReference>
<dbReference type="InterPro" id="IPR005805">
    <property type="entry name" value="Rieske_Fe-S_prot_C"/>
</dbReference>
<dbReference type="PROSITE" id="PS51296">
    <property type="entry name" value="RIESKE"/>
    <property type="match status" value="1"/>
</dbReference>
<dbReference type="AlphaFoldDB" id="A0A1B1YCC2"/>
<dbReference type="GO" id="GO:0005737">
    <property type="term" value="C:cytoplasm"/>
    <property type="evidence" value="ECO:0007669"/>
    <property type="project" value="TreeGrafter"/>
</dbReference>
<evidence type="ECO:0000256" key="5">
    <source>
        <dbReference type="ARBA" id="ARBA00023157"/>
    </source>
</evidence>
<dbReference type="GO" id="GO:0046872">
    <property type="term" value="F:metal ion binding"/>
    <property type="evidence" value="ECO:0007669"/>
    <property type="project" value="UniProtKB-KW"/>
</dbReference>
<keyword evidence="2" id="KW-0479">Metal-binding</keyword>
<dbReference type="Gene3D" id="3.50.50.60">
    <property type="entry name" value="FAD/NAD(P)-binding domain"/>
    <property type="match status" value="1"/>
</dbReference>
<gene>
    <name evidence="7" type="ORF">CSTERTH_04780</name>
</gene>
<dbReference type="SUPFAM" id="SSF51905">
    <property type="entry name" value="FAD/NAD(P)-binding domain"/>
    <property type="match status" value="1"/>
</dbReference>
<dbReference type="RefSeq" id="WP_015358694.1">
    <property type="nucleotide sequence ID" value="NZ_CP014672.1"/>
</dbReference>
<dbReference type="CDD" id="cd03477">
    <property type="entry name" value="Rieske_YhfW_C"/>
    <property type="match status" value="1"/>
</dbReference>
<sequence length="521" mass="58026">MNNVLYKTFEKPPQSYWLASTTSTGYPSLDGNVSVDIAIVGAGITGILCAYLLHKENLSIAVIDAGKILNGTTGHTTAKITSQHGLIYDKLKNQMGAELAKQYADANEEAIKQIKDIIDLHKIDCDYSPQPAYIYTENEETVQKIEDELRTASGLGIKASYTEEIPFPLKIKAGIKFDGQAQFHPRRFLLPVAEIISNAGVKIYENTRIVDLEEGKRITLTTLQGQKITAEKVIIASHYPFYNKPGMYFSRLYTERAYIIAVRAKEKYPGGMYINAEEPSRSLRGLDTGEGNLILVAGENHKTGQGTDMARHYYKLADFAAKLFTVEDIPYRWSTQDCMTLDGIPYVGYYKQDSRNILVATGFQKWGMTNGMAAANILRDLIVKGSSPWQDVYSPLRKNILGSAKTFVVENLDVAKHLISGKISPVPENVEIKRGEAKVFEHNGERVGAYRDENGKLFVVNTTCTHMGCELNWNSAEKSWDCPCHGSRFSYTGDIIDGPAVMPLSPENDVNTIEKIIKDEF</sequence>
<accession>A0A1B1YCC2</accession>
<name>A0A1B1YCC2_THEST</name>
<evidence type="ECO:0000256" key="2">
    <source>
        <dbReference type="ARBA" id="ARBA00022723"/>
    </source>
</evidence>
<keyword evidence="4" id="KW-0411">Iron-sulfur</keyword>